<protein>
    <submittedName>
        <fullName evidence="1">Uncharacterized protein</fullName>
    </submittedName>
</protein>
<reference evidence="2" key="1">
    <citation type="journal article" date="2019" name="Int. J. Syst. Evol. Microbiol.">
        <title>The Global Catalogue of Microorganisms (GCM) 10K type strain sequencing project: providing services to taxonomists for standard genome sequencing and annotation.</title>
        <authorList>
            <consortium name="The Broad Institute Genomics Platform"/>
            <consortium name="The Broad Institute Genome Sequencing Center for Infectious Disease"/>
            <person name="Wu L."/>
            <person name="Ma J."/>
        </authorList>
    </citation>
    <scope>NUCLEOTIDE SEQUENCE [LARGE SCALE GENOMIC DNA]</scope>
    <source>
        <strain evidence="2">JCM 17805</strain>
    </source>
</reference>
<dbReference type="EMBL" id="BAABFL010000458">
    <property type="protein sequence ID" value="GAA4651617.1"/>
    <property type="molecule type" value="Genomic_DNA"/>
</dbReference>
<evidence type="ECO:0000313" key="2">
    <source>
        <dbReference type="Proteomes" id="UP001500604"/>
    </source>
</evidence>
<evidence type="ECO:0000313" key="1">
    <source>
        <dbReference type="EMBL" id="GAA4651617.1"/>
    </source>
</evidence>
<sequence>MSDKDHNFTDHSIELMLQNITGNSEGYHGKASKIETIIGEYIDPEDEQPFLKDLYELLKPYNK</sequence>
<accession>A0ABP8V9H5</accession>
<keyword evidence="2" id="KW-1185">Reference proteome</keyword>
<organism evidence="1 2">
    <name type="scientific">Kistimonas scapharcae</name>
    <dbReference type="NCBI Taxonomy" id="1036133"/>
    <lineage>
        <taxon>Bacteria</taxon>
        <taxon>Pseudomonadati</taxon>
        <taxon>Pseudomonadota</taxon>
        <taxon>Gammaproteobacteria</taxon>
        <taxon>Oceanospirillales</taxon>
        <taxon>Endozoicomonadaceae</taxon>
        <taxon>Kistimonas</taxon>
    </lineage>
</organism>
<name>A0ABP8V9H5_9GAMM</name>
<gene>
    <name evidence="1" type="ORF">GCM10023116_39010</name>
</gene>
<proteinExistence type="predicted"/>
<dbReference type="Proteomes" id="UP001500604">
    <property type="component" value="Unassembled WGS sequence"/>
</dbReference>
<dbReference type="RefSeq" id="WP_345198031.1">
    <property type="nucleotide sequence ID" value="NZ_BAABFL010000458.1"/>
</dbReference>
<comment type="caution">
    <text evidence="1">The sequence shown here is derived from an EMBL/GenBank/DDBJ whole genome shotgun (WGS) entry which is preliminary data.</text>
</comment>